<gene>
    <name evidence="3" type="ORF">GFSPODELE1_LOCUS7191</name>
</gene>
<evidence type="ECO:0000313" key="4">
    <source>
        <dbReference type="Proteomes" id="UP001497453"/>
    </source>
</evidence>
<dbReference type="Pfam" id="PF13523">
    <property type="entry name" value="Acetyltransf_8"/>
    <property type="match status" value="1"/>
</dbReference>
<reference evidence="4" key="1">
    <citation type="submission" date="2024-04" db="EMBL/GenBank/DDBJ databases">
        <authorList>
            <person name="Shaw F."/>
            <person name="Minotto A."/>
        </authorList>
    </citation>
    <scope>NUCLEOTIDE SEQUENCE [LARGE SCALE GENOMIC DNA]</scope>
</reference>
<feature type="domain" description="Acyltransferase MbtK/IucB-like conserved" evidence="2">
    <location>
        <begin position="242"/>
        <end position="297"/>
    </location>
</feature>
<dbReference type="SMART" id="SM01006">
    <property type="entry name" value="AlcB"/>
    <property type="match status" value="1"/>
</dbReference>
<dbReference type="PANTHER" id="PTHR31438">
    <property type="entry name" value="LYSINE N-ACYLTRANSFERASE C17G9.06C-RELATED"/>
    <property type="match status" value="1"/>
</dbReference>
<comment type="similarity">
    <text evidence="1">Belongs to the lysine N-acyltransferase MbtK family.</text>
</comment>
<dbReference type="SUPFAM" id="SSF55729">
    <property type="entry name" value="Acyl-CoA N-acyltransferases (Nat)"/>
    <property type="match status" value="1"/>
</dbReference>
<dbReference type="InterPro" id="IPR019432">
    <property type="entry name" value="Acyltransferase_MbtK/IucB-like"/>
</dbReference>
<dbReference type="InterPro" id="IPR016181">
    <property type="entry name" value="Acyl_CoA_acyltransferase"/>
</dbReference>
<dbReference type="PANTHER" id="PTHR31438:SF1">
    <property type="entry name" value="LYSINE N-ACYLTRANSFERASE C17G9.06C-RELATED"/>
    <property type="match status" value="1"/>
</dbReference>
<accession>A0ABP1DMM3</accession>
<name>A0ABP1DMM3_9APHY</name>
<protein>
    <recommendedName>
        <fullName evidence="2">Acyltransferase MbtK/IucB-like conserved domain-containing protein</fullName>
    </recommendedName>
</protein>
<evidence type="ECO:0000313" key="3">
    <source>
        <dbReference type="EMBL" id="CAL1709097.1"/>
    </source>
</evidence>
<dbReference type="Gene3D" id="3.40.630.30">
    <property type="match status" value="1"/>
</dbReference>
<dbReference type="Proteomes" id="UP001497453">
    <property type="component" value="Chromosome 5"/>
</dbReference>
<evidence type="ECO:0000259" key="2">
    <source>
        <dbReference type="SMART" id="SM01006"/>
    </source>
</evidence>
<keyword evidence="4" id="KW-1185">Reference proteome</keyword>
<organism evidence="3 4">
    <name type="scientific">Somion occarium</name>
    <dbReference type="NCBI Taxonomy" id="3059160"/>
    <lineage>
        <taxon>Eukaryota</taxon>
        <taxon>Fungi</taxon>
        <taxon>Dikarya</taxon>
        <taxon>Basidiomycota</taxon>
        <taxon>Agaricomycotina</taxon>
        <taxon>Agaricomycetes</taxon>
        <taxon>Polyporales</taxon>
        <taxon>Cerrenaceae</taxon>
        <taxon>Somion</taxon>
    </lineage>
</organism>
<sequence length="440" mass="50499">MSIAPPADQAIPPIFAAPADAQTKWRRAAVLPESTTIDVLIDDITSIAVNGKVASLYKTLPRKLKLVVTSVNTQFEHTAEHIPAYHLLEVAPPADGETVSIEDFWAVIYALHTILHEQETIPIVLSQTFGNFEELTTYLLHSGLARHRHVGVYEPEPTDPELFLLRGSFWQGAGTLGWHNRSWIRESSAAYARAPFPYIPSFSRSPLVITSHPLRPPKPRPGELLYRKYFPQYGQSFELHYVDLEEEKLGPNGVGRHLETFHRWHNDPWVHRGWNEAGPIEKHRKYLKELDADGGCLPVMMSWDGELMGYTELVYIRENHVNQYVTAGAWDYDRGLHCLIGEEKFRKDGRSTLWFAAIMHYLFLADPRTERLIGEPKIHNPGVIGLSLSTEMHVQTVIDLPYKRSALTWQTRERFFRYDLLIRTEDGTKREEHPKFKPKL</sequence>
<evidence type="ECO:0000256" key="1">
    <source>
        <dbReference type="ARBA" id="ARBA00009893"/>
    </source>
</evidence>
<dbReference type="EMBL" id="OZ037948">
    <property type="protein sequence ID" value="CAL1709097.1"/>
    <property type="molecule type" value="Genomic_DNA"/>
</dbReference>
<proteinExistence type="inferred from homology"/>